<keyword evidence="3" id="KW-1185">Reference proteome</keyword>
<evidence type="ECO:0000256" key="1">
    <source>
        <dbReference type="SAM" id="MobiDB-lite"/>
    </source>
</evidence>
<organism evidence="2 3">
    <name type="scientific">Cellulomonas xiejunii</name>
    <dbReference type="NCBI Taxonomy" id="2968083"/>
    <lineage>
        <taxon>Bacteria</taxon>
        <taxon>Bacillati</taxon>
        <taxon>Actinomycetota</taxon>
        <taxon>Actinomycetes</taxon>
        <taxon>Micrococcales</taxon>
        <taxon>Cellulomonadaceae</taxon>
        <taxon>Cellulomonas</taxon>
    </lineage>
</organism>
<evidence type="ECO:0000313" key="2">
    <source>
        <dbReference type="EMBL" id="UUI71065.1"/>
    </source>
</evidence>
<feature type="compositionally biased region" description="Low complexity" evidence="1">
    <location>
        <begin position="39"/>
        <end position="60"/>
    </location>
</feature>
<protein>
    <submittedName>
        <fullName evidence="2">DUF2599 domain-containing protein</fullName>
    </submittedName>
</protein>
<name>A0ABY5KPQ5_9CELL</name>
<gene>
    <name evidence="2" type="ORF">NP048_14885</name>
</gene>
<reference evidence="2 3" key="1">
    <citation type="submission" date="2022-07" db="EMBL/GenBank/DDBJ databases">
        <title>Novel species in genus cellulomonas.</title>
        <authorList>
            <person name="Ye L."/>
        </authorList>
    </citation>
    <scope>NUCLEOTIDE SEQUENCE [LARGE SCALE GENOMIC DNA]</scope>
    <source>
        <strain evidence="3">zg-B89</strain>
    </source>
</reference>
<sequence length="282" mass="28061">MRQSVRGVVVVTAVVVLVAGCGPGRSLPGPAASPRASLAATDASTDASTGDTGTPDAAAPGSGPVRDSGMLLGGPAALGRDVGSLLPADGTHVQVEDSMDGSTVTTVTTPATAAGPSGTLGWVAPPRGGRSEVQGDGSVTLHDEAGAVVAALAAPAGTDGARGTWRPVGDVLALDAPTSSVTFVVGLAALESATWGDADGGRSLLVVPADWVRRGSLAAQHALVSELALAEPESGSASMQAQLWCHVLGAPEKASWNIEPWRPEVPTSTMLLTRCNPTDADR</sequence>
<evidence type="ECO:0000313" key="3">
    <source>
        <dbReference type="Proteomes" id="UP001316384"/>
    </source>
</evidence>
<dbReference type="Proteomes" id="UP001316384">
    <property type="component" value="Chromosome"/>
</dbReference>
<dbReference type="RefSeq" id="WP_227576400.1">
    <property type="nucleotide sequence ID" value="NZ_CP101987.1"/>
</dbReference>
<accession>A0ABY5KPQ5</accession>
<dbReference type="InterPro" id="IPR019719">
    <property type="entry name" value="DUF2599"/>
</dbReference>
<proteinExistence type="predicted"/>
<feature type="region of interest" description="Disordered" evidence="1">
    <location>
        <begin position="23"/>
        <end position="74"/>
    </location>
</feature>
<dbReference type="Pfam" id="PF10783">
    <property type="entry name" value="DUF2599"/>
    <property type="match status" value="1"/>
</dbReference>
<dbReference type="PROSITE" id="PS51257">
    <property type="entry name" value="PROKAR_LIPOPROTEIN"/>
    <property type="match status" value="1"/>
</dbReference>
<dbReference type="EMBL" id="CP101987">
    <property type="protein sequence ID" value="UUI71065.1"/>
    <property type="molecule type" value="Genomic_DNA"/>
</dbReference>